<dbReference type="InterPro" id="IPR046879">
    <property type="entry name" value="KANL3/Tex30_Abhydrolase"/>
</dbReference>
<evidence type="ECO:0000256" key="12">
    <source>
        <dbReference type="ARBA" id="ARBA00079519"/>
    </source>
</evidence>
<evidence type="ECO:0000256" key="7">
    <source>
        <dbReference type="ARBA" id="ARBA00023128"/>
    </source>
</evidence>
<keyword evidence="4" id="KW-0963">Cytoplasm</keyword>
<feature type="compositionally biased region" description="Polar residues" evidence="13">
    <location>
        <begin position="660"/>
        <end position="675"/>
    </location>
</feature>
<dbReference type="GO" id="GO:0000922">
    <property type="term" value="C:spindle pole"/>
    <property type="evidence" value="ECO:0007669"/>
    <property type="project" value="UniProtKB-SubCell"/>
</dbReference>
<keyword evidence="9" id="KW-0539">Nucleus</keyword>
<accession>A0A914B2S8</accession>
<feature type="compositionally biased region" description="Basic and acidic residues" evidence="13">
    <location>
        <begin position="495"/>
        <end position="504"/>
    </location>
</feature>
<evidence type="ECO:0000256" key="9">
    <source>
        <dbReference type="ARBA" id="ARBA00023242"/>
    </source>
</evidence>
<comment type="subcellular location">
    <subcellularLocation>
        <location evidence="3">Cytoplasm</location>
        <location evidence="3">Cytoskeleton</location>
        <location evidence="3">Spindle pole</location>
    </subcellularLocation>
    <subcellularLocation>
        <location evidence="2">Mitochondrion</location>
    </subcellularLocation>
    <subcellularLocation>
        <location evidence="1">Nucleus</location>
    </subcellularLocation>
</comment>
<keyword evidence="6" id="KW-0156">Chromatin regulator</keyword>
<keyword evidence="8" id="KW-0206">Cytoskeleton</keyword>
<evidence type="ECO:0000313" key="17">
    <source>
        <dbReference type="Proteomes" id="UP000887568"/>
    </source>
</evidence>
<dbReference type="EnsemblMetazoa" id="XM_038214712.1">
    <property type="protein sequence ID" value="XP_038070640.1"/>
    <property type="gene ID" value="LOC119739690"/>
</dbReference>
<feature type="compositionally biased region" description="Polar residues" evidence="13">
    <location>
        <begin position="1154"/>
        <end position="1183"/>
    </location>
</feature>
<dbReference type="GO" id="GO:0006325">
    <property type="term" value="P:chromatin organization"/>
    <property type="evidence" value="ECO:0007669"/>
    <property type="project" value="UniProtKB-KW"/>
</dbReference>
<dbReference type="InterPro" id="IPR056519">
    <property type="entry name" value="KANSL3_1st"/>
</dbReference>
<dbReference type="FunFam" id="3.40.50.1820:FF:000032">
    <property type="entry name" value="KAT8 regulatory NSL complex subunit 3 isoform X2"/>
    <property type="match status" value="1"/>
</dbReference>
<evidence type="ECO:0000256" key="13">
    <source>
        <dbReference type="SAM" id="MobiDB-lite"/>
    </source>
</evidence>
<dbReference type="PANTHER" id="PTHR13136">
    <property type="entry name" value="TESTIS DEVELOPMENT PROTEIN PRTD"/>
    <property type="match status" value="1"/>
</dbReference>
<evidence type="ECO:0000256" key="3">
    <source>
        <dbReference type="ARBA" id="ARBA00004647"/>
    </source>
</evidence>
<dbReference type="Gene3D" id="3.40.50.1820">
    <property type="entry name" value="alpha/beta hydrolase"/>
    <property type="match status" value="1"/>
</dbReference>
<dbReference type="Pfam" id="PF23154">
    <property type="entry name" value="KANSL3_1st"/>
    <property type="match status" value="1"/>
</dbReference>
<proteinExistence type="predicted"/>
<dbReference type="PANTHER" id="PTHR13136:SF16">
    <property type="entry name" value="KAT8 REGULATORY NSL COMPLEX SUBUNIT 3"/>
    <property type="match status" value="1"/>
</dbReference>
<dbReference type="OrthoDB" id="6415022at2759"/>
<dbReference type="Pfam" id="PF20408">
    <property type="entry name" value="Abhydrolase_11"/>
    <property type="match status" value="1"/>
</dbReference>
<evidence type="ECO:0000256" key="11">
    <source>
        <dbReference type="ARBA" id="ARBA00077273"/>
    </source>
</evidence>
<feature type="compositionally biased region" description="Low complexity" evidence="13">
    <location>
        <begin position="1184"/>
        <end position="1213"/>
    </location>
</feature>
<evidence type="ECO:0000256" key="4">
    <source>
        <dbReference type="ARBA" id="ARBA00022490"/>
    </source>
</evidence>
<feature type="compositionally biased region" description="Low complexity" evidence="13">
    <location>
        <begin position="1102"/>
        <end position="1117"/>
    </location>
</feature>
<keyword evidence="5" id="KW-0493">Microtubule</keyword>
<evidence type="ECO:0000256" key="1">
    <source>
        <dbReference type="ARBA" id="ARBA00004123"/>
    </source>
</evidence>
<feature type="compositionally biased region" description="Basic and acidic residues" evidence="13">
    <location>
        <begin position="598"/>
        <end position="609"/>
    </location>
</feature>
<dbReference type="InterPro" id="IPR026555">
    <property type="entry name" value="NSL3/Tex30"/>
</dbReference>
<feature type="compositionally biased region" description="Low complexity" evidence="13">
    <location>
        <begin position="813"/>
        <end position="822"/>
    </location>
</feature>
<evidence type="ECO:0000313" key="16">
    <source>
        <dbReference type="EnsemblMetazoa" id="XP_038070640.1"/>
    </source>
</evidence>
<feature type="compositionally biased region" description="Low complexity" evidence="13">
    <location>
        <begin position="1394"/>
        <end position="1403"/>
    </location>
</feature>
<feature type="compositionally biased region" description="Basic and acidic residues" evidence="13">
    <location>
        <begin position="1359"/>
        <end position="1369"/>
    </location>
</feature>
<keyword evidence="17" id="KW-1185">Reference proteome</keyword>
<evidence type="ECO:0000256" key="8">
    <source>
        <dbReference type="ARBA" id="ARBA00023212"/>
    </source>
</evidence>
<keyword evidence="7" id="KW-0496">Mitochondrion</keyword>
<dbReference type="GeneID" id="119739690"/>
<feature type="domain" description="KANSL3 helical" evidence="15">
    <location>
        <begin position="136"/>
        <end position="245"/>
    </location>
</feature>
<feature type="region of interest" description="Disordered" evidence="13">
    <location>
        <begin position="495"/>
        <end position="569"/>
    </location>
</feature>
<dbReference type="GO" id="GO:0005874">
    <property type="term" value="C:microtubule"/>
    <property type="evidence" value="ECO:0007669"/>
    <property type="project" value="UniProtKB-KW"/>
</dbReference>
<feature type="region of interest" description="Disordered" evidence="13">
    <location>
        <begin position="1096"/>
        <end position="1219"/>
    </location>
</feature>
<protein>
    <recommendedName>
        <fullName evidence="10">KAT8 regulatory NSL complex subunit 3</fullName>
    </recommendedName>
    <alternativeName>
        <fullName evidence="11">NSL complex protein NSL3</fullName>
    </alternativeName>
    <alternativeName>
        <fullName evidence="12">Non-specific lethal 3 homolog</fullName>
    </alternativeName>
</protein>
<feature type="domain" description="KANL3/Tex30 alpha/beta hydrolase-like" evidence="14">
    <location>
        <begin position="333"/>
        <end position="461"/>
    </location>
</feature>
<dbReference type="OMA" id="MNDNFER"/>
<reference evidence="16" key="1">
    <citation type="submission" date="2022-11" db="UniProtKB">
        <authorList>
            <consortium name="EnsemblMetazoa"/>
        </authorList>
    </citation>
    <scope>IDENTIFICATION</scope>
</reference>
<dbReference type="Proteomes" id="UP000887568">
    <property type="component" value="Unplaced"/>
</dbReference>
<dbReference type="GO" id="GO:0045944">
    <property type="term" value="P:positive regulation of transcription by RNA polymerase II"/>
    <property type="evidence" value="ECO:0007669"/>
    <property type="project" value="TreeGrafter"/>
</dbReference>
<feature type="region of interest" description="Disordered" evidence="13">
    <location>
        <begin position="977"/>
        <end position="997"/>
    </location>
</feature>
<evidence type="ECO:0000259" key="15">
    <source>
        <dbReference type="Pfam" id="PF23154"/>
    </source>
</evidence>
<dbReference type="GO" id="GO:0044545">
    <property type="term" value="C:NSL complex"/>
    <property type="evidence" value="ECO:0007669"/>
    <property type="project" value="TreeGrafter"/>
</dbReference>
<dbReference type="GO" id="GO:0005739">
    <property type="term" value="C:mitochondrion"/>
    <property type="evidence" value="ECO:0007669"/>
    <property type="project" value="UniProtKB-SubCell"/>
</dbReference>
<feature type="region of interest" description="Disordered" evidence="13">
    <location>
        <begin position="1349"/>
        <end position="1446"/>
    </location>
</feature>
<feature type="compositionally biased region" description="Polar residues" evidence="13">
    <location>
        <begin position="1132"/>
        <end position="1144"/>
    </location>
</feature>
<feature type="region of interest" description="Disordered" evidence="13">
    <location>
        <begin position="793"/>
        <end position="842"/>
    </location>
</feature>
<evidence type="ECO:0000256" key="5">
    <source>
        <dbReference type="ARBA" id="ARBA00022701"/>
    </source>
</evidence>
<feature type="region of interest" description="Disordered" evidence="13">
    <location>
        <begin position="647"/>
        <end position="692"/>
    </location>
</feature>
<feature type="region of interest" description="Disordered" evidence="13">
    <location>
        <begin position="598"/>
        <end position="633"/>
    </location>
</feature>
<evidence type="ECO:0000256" key="2">
    <source>
        <dbReference type="ARBA" id="ARBA00004173"/>
    </source>
</evidence>
<dbReference type="GO" id="GO:0005634">
    <property type="term" value="C:nucleus"/>
    <property type="evidence" value="ECO:0007669"/>
    <property type="project" value="UniProtKB-SubCell"/>
</dbReference>
<dbReference type="InterPro" id="IPR029058">
    <property type="entry name" value="AB_hydrolase_fold"/>
</dbReference>
<feature type="compositionally biased region" description="Polar residues" evidence="13">
    <location>
        <begin position="533"/>
        <end position="554"/>
    </location>
</feature>
<feature type="compositionally biased region" description="Polar residues" evidence="13">
    <location>
        <begin position="1417"/>
        <end position="1430"/>
    </location>
</feature>
<evidence type="ECO:0000256" key="6">
    <source>
        <dbReference type="ARBA" id="ARBA00022853"/>
    </source>
</evidence>
<sequence>MSGSANISDPGLRARTMSSFLYQLSARDRELDLVHLDHCYSKSWSAHPDASHAKPARLLFVPRTLRLRQDRQNVVEPDIPIDVVTPSPSNMVAYDSGRAHSVMNECQRHVNFARSSTSEVHTDEEWEKNLTKIGWTNQQNKLFDKIIKHMQSERLARLAYDGNPNEPVLRRIHLDKCAKKVRRTLASIGWDAKLTQWLHSVLIDNLSSSLLAIYLDVLQTLKSKVPALIDKMISLSTSSNRCSAASSEALMLLLKRPWDPAIGVLSQHKPKKLPGSPLLVVTPSGPSFPSMPTSRRLRFWNAQLANLGKVIPVTTHTVSGGSSVGIAQCLEHMVGAVRTKVMELKSHFPNRPIVLIGWSVGALVACHVSLVEHVTAVVCLGFPVMGVNGARGGVDEPLLDSKTPTLFVVGQESSVCTQDDIENLREHMRAETGLVVVGGADENLRMSKMKKQLDGVTQSMVDRCIQDEISEFLCTTLTTSMNDNFERPELDLDHRKRRDKDKDKERKKRIHRDLSLELKGRKAPSAGRGRRSSLPTMSSQEFASFSNTQQSLHKSQPEKGLKPGQSAGPSFGEKYAHYLASMASNKRESKLDTLLKAEGTADHQSKDGKAGSSGSYKRRRSKSPTSSKRKQIKLSSLVAMATMAAASSSSSQDSIKSQEKAASSQGLNASGSIPTTVPGVASSRPSLPQLASPIPTSSPLAITAPQLSGLLQKVSSSTAGKSMTNKGGELHLAVTSSGTGTKLQGSAGSSSSGIEGLGSNSVTLAQLQQLGILPSHMAPSTLLQGLNFNIQRESSKSPVPNPLSPTPLESLGTQTSQSTTTTKAKPRMSTAGKVAQSNSGVASTSATASASALSEQTMNSNQFQAAVQQAALAIAGKMMANSGQLPSSSATGATPTTSQVASLAGLLNIPQLVSAALKSVPPATTDSSGQATLRALESLAERNQEAAASCKDPGSSTGHIVSPDVALLGLFAAQGVTSTGKPRGAPQGSARLKTTTATESPIPAKNVKIDKEHEQAIQKLQFHDFPLTTVSLTSCASMGTVTKAKILNDLEKGNVSALSRLEKTLLGKPPSASLSQPATISTSASGLITQSLISEASSSTIPSNQTSQSATTPTSSKTDIKATSIGPAKAGPTTSTPSGSLQPVTSTSTKTSSVQGTLSSSIPAEVSSLNHGLSQPSSVSSRQTTTTKGTPLLSTSSKPTTTSITNVPTTPSTYKPLTSKFQPKNVQLPQVNLQPGNRSEIPGETFSKSQFTGRSSPVVIRSDLTVVTVKKAINQPSAFKPAPVVKVISATKPAVKGPHSSATSSGVTTINHPTTIAISKTSGAETKTTLESSTQKMIPLSAISGSSKMLSKTPLKTAGDADIKAKEHQPLSSSTSKTSSGDAGGTKNTPPDSPSSTSPSASPKTVGPGGDADNKTKGSQGAPSTVYMSTRTRRVRTPRQYSDYTE</sequence>
<dbReference type="RefSeq" id="XP_038070640.1">
    <property type="nucleotide sequence ID" value="XM_038214712.1"/>
</dbReference>
<dbReference type="SUPFAM" id="SSF53474">
    <property type="entry name" value="alpha/beta-Hydrolases"/>
    <property type="match status" value="1"/>
</dbReference>
<evidence type="ECO:0000259" key="14">
    <source>
        <dbReference type="Pfam" id="PF20408"/>
    </source>
</evidence>
<name>A0A914B2S8_PATMI</name>
<organism evidence="16 17">
    <name type="scientific">Patiria miniata</name>
    <name type="common">Bat star</name>
    <name type="synonym">Asterina miniata</name>
    <dbReference type="NCBI Taxonomy" id="46514"/>
    <lineage>
        <taxon>Eukaryota</taxon>
        <taxon>Metazoa</taxon>
        <taxon>Echinodermata</taxon>
        <taxon>Eleutherozoa</taxon>
        <taxon>Asterozoa</taxon>
        <taxon>Asteroidea</taxon>
        <taxon>Valvatacea</taxon>
        <taxon>Valvatida</taxon>
        <taxon>Asterinidae</taxon>
        <taxon>Patiria</taxon>
    </lineage>
</organism>
<feature type="compositionally biased region" description="Basic residues" evidence="13">
    <location>
        <begin position="616"/>
        <end position="632"/>
    </location>
</feature>
<evidence type="ECO:0000256" key="10">
    <source>
        <dbReference type="ARBA" id="ARBA00068104"/>
    </source>
</evidence>